<proteinExistence type="predicted"/>
<organism evidence="1">
    <name type="scientific">Anguilla anguilla</name>
    <name type="common">European freshwater eel</name>
    <name type="synonym">Muraena anguilla</name>
    <dbReference type="NCBI Taxonomy" id="7936"/>
    <lineage>
        <taxon>Eukaryota</taxon>
        <taxon>Metazoa</taxon>
        <taxon>Chordata</taxon>
        <taxon>Craniata</taxon>
        <taxon>Vertebrata</taxon>
        <taxon>Euteleostomi</taxon>
        <taxon>Actinopterygii</taxon>
        <taxon>Neopterygii</taxon>
        <taxon>Teleostei</taxon>
        <taxon>Anguilliformes</taxon>
        <taxon>Anguillidae</taxon>
        <taxon>Anguilla</taxon>
    </lineage>
</organism>
<evidence type="ECO:0000313" key="1">
    <source>
        <dbReference type="EMBL" id="JAH71676.1"/>
    </source>
</evidence>
<name>A0A0E9V0Z6_ANGAN</name>
<protein>
    <submittedName>
        <fullName evidence="1">Uncharacterized protein</fullName>
    </submittedName>
</protein>
<accession>A0A0E9V0Z6</accession>
<reference evidence="1" key="2">
    <citation type="journal article" date="2015" name="Fish Shellfish Immunol.">
        <title>Early steps in the European eel (Anguilla anguilla)-Vibrio vulnificus interaction in the gills: Role of the RtxA13 toxin.</title>
        <authorList>
            <person name="Callol A."/>
            <person name="Pajuelo D."/>
            <person name="Ebbesson L."/>
            <person name="Teles M."/>
            <person name="MacKenzie S."/>
            <person name="Amaro C."/>
        </authorList>
    </citation>
    <scope>NUCLEOTIDE SEQUENCE</scope>
</reference>
<sequence length="9" mass="1018">MRAKKNIGT</sequence>
<reference evidence="1" key="1">
    <citation type="submission" date="2014-11" db="EMBL/GenBank/DDBJ databases">
        <authorList>
            <person name="Amaro Gonzalez C."/>
        </authorList>
    </citation>
    <scope>NUCLEOTIDE SEQUENCE</scope>
</reference>
<dbReference type="EMBL" id="GBXM01036901">
    <property type="protein sequence ID" value="JAH71676.1"/>
    <property type="molecule type" value="Transcribed_RNA"/>
</dbReference>